<dbReference type="Proteomes" id="UP001482620">
    <property type="component" value="Unassembled WGS sequence"/>
</dbReference>
<accession>A0ABV0SNM7</accession>
<evidence type="ECO:0000313" key="2">
    <source>
        <dbReference type="EMBL" id="MEQ2221939.1"/>
    </source>
</evidence>
<proteinExistence type="predicted"/>
<gene>
    <name evidence="2" type="ORF">ILYODFUR_020767</name>
</gene>
<sequence length="126" mass="14434">MDSGLQATLFKLLLLCQKWHMGLNQLFVMATSTLTSCHFDTKQIIKVPEMLLQYFYIMFLPHPAIYSVGCTSPSCHPHTLQLGRCFQACELPPFPSKCNNGQNGPFFYFSFIRVQVRLPNMMVFCS</sequence>
<name>A0ABV0SNM7_9TELE</name>
<comment type="caution">
    <text evidence="2">The sequence shown here is derived from an EMBL/GenBank/DDBJ whole genome shotgun (WGS) entry which is preliminary data.</text>
</comment>
<dbReference type="EMBL" id="JAHRIQ010002164">
    <property type="protein sequence ID" value="MEQ2221939.1"/>
    <property type="molecule type" value="Genomic_DNA"/>
</dbReference>
<keyword evidence="3" id="KW-1185">Reference proteome</keyword>
<organism evidence="2 3">
    <name type="scientific">Ilyodon furcidens</name>
    <name type="common">goldbreast splitfin</name>
    <dbReference type="NCBI Taxonomy" id="33524"/>
    <lineage>
        <taxon>Eukaryota</taxon>
        <taxon>Metazoa</taxon>
        <taxon>Chordata</taxon>
        <taxon>Craniata</taxon>
        <taxon>Vertebrata</taxon>
        <taxon>Euteleostomi</taxon>
        <taxon>Actinopterygii</taxon>
        <taxon>Neopterygii</taxon>
        <taxon>Teleostei</taxon>
        <taxon>Neoteleostei</taxon>
        <taxon>Acanthomorphata</taxon>
        <taxon>Ovalentaria</taxon>
        <taxon>Atherinomorphae</taxon>
        <taxon>Cyprinodontiformes</taxon>
        <taxon>Goodeidae</taxon>
        <taxon>Ilyodon</taxon>
    </lineage>
</organism>
<evidence type="ECO:0000313" key="3">
    <source>
        <dbReference type="Proteomes" id="UP001482620"/>
    </source>
</evidence>
<keyword evidence="1" id="KW-0732">Signal</keyword>
<protein>
    <submittedName>
        <fullName evidence="2">Uncharacterized protein</fullName>
    </submittedName>
</protein>
<feature type="signal peptide" evidence="1">
    <location>
        <begin position="1"/>
        <end position="24"/>
    </location>
</feature>
<reference evidence="2 3" key="1">
    <citation type="submission" date="2021-06" db="EMBL/GenBank/DDBJ databases">
        <authorList>
            <person name="Palmer J.M."/>
        </authorList>
    </citation>
    <scope>NUCLEOTIDE SEQUENCE [LARGE SCALE GENOMIC DNA]</scope>
    <source>
        <strain evidence="3">if_2019</strain>
        <tissue evidence="2">Muscle</tissue>
    </source>
</reference>
<evidence type="ECO:0000256" key="1">
    <source>
        <dbReference type="SAM" id="SignalP"/>
    </source>
</evidence>
<feature type="chain" id="PRO_5045059479" evidence="1">
    <location>
        <begin position="25"/>
        <end position="126"/>
    </location>
</feature>